<dbReference type="Pfam" id="PF03144">
    <property type="entry name" value="GTP_EFTU_D2"/>
    <property type="match status" value="1"/>
</dbReference>
<keyword evidence="10" id="KW-0511">Multifunctional enzyme</keyword>
<dbReference type="NCBIfam" id="TIGR02034">
    <property type="entry name" value="CysN"/>
    <property type="match status" value="1"/>
</dbReference>
<comment type="catalytic activity">
    <reaction evidence="1 12">
        <text>adenosine 5'-phosphosulfate + ATP = 3'-phosphoadenylyl sulfate + ADP + H(+)</text>
        <dbReference type="Rhea" id="RHEA:24152"/>
        <dbReference type="ChEBI" id="CHEBI:15378"/>
        <dbReference type="ChEBI" id="CHEBI:30616"/>
        <dbReference type="ChEBI" id="CHEBI:58243"/>
        <dbReference type="ChEBI" id="CHEBI:58339"/>
        <dbReference type="ChEBI" id="CHEBI:456216"/>
        <dbReference type="EC" id="2.7.1.25"/>
    </reaction>
</comment>
<dbReference type="GO" id="GO:0000103">
    <property type="term" value="P:sulfate assimilation"/>
    <property type="evidence" value="ECO:0007669"/>
    <property type="project" value="UniProtKB-UniRule"/>
</dbReference>
<dbReference type="PRINTS" id="PR00315">
    <property type="entry name" value="ELONGATNFCT"/>
</dbReference>
<keyword evidence="12" id="KW-0597">Phosphoprotein</keyword>
<evidence type="ECO:0000256" key="8">
    <source>
        <dbReference type="ARBA" id="ARBA00022840"/>
    </source>
</evidence>
<evidence type="ECO:0000256" key="12">
    <source>
        <dbReference type="HAMAP-Rule" id="MF_00065"/>
    </source>
</evidence>
<evidence type="ECO:0000256" key="7">
    <source>
        <dbReference type="ARBA" id="ARBA00022741"/>
    </source>
</evidence>
<comment type="function">
    <text evidence="2">APS kinase catalyzes the synthesis of activated sulfate.</text>
</comment>
<name>A0A7T5R3S1_9BACT</name>
<dbReference type="CDD" id="cd04166">
    <property type="entry name" value="CysN_ATPS"/>
    <property type="match status" value="1"/>
</dbReference>
<keyword evidence="12 14" id="KW-0418">Kinase</keyword>
<dbReference type="InterPro" id="IPR004161">
    <property type="entry name" value="EFTu-like_2"/>
</dbReference>
<reference evidence="14 15" key="1">
    <citation type="submission" date="2020-07" db="EMBL/GenBank/DDBJ databases">
        <title>Huge and variable diversity of episymbiotic CPR bacteria and DPANN archaea in groundwater ecosystems.</title>
        <authorList>
            <person name="He C.Y."/>
            <person name="Keren R."/>
            <person name="Whittaker M."/>
            <person name="Farag I.F."/>
            <person name="Doudna J."/>
            <person name="Cate J.H.D."/>
            <person name="Banfield J.F."/>
        </authorList>
    </citation>
    <scope>NUCLEOTIDE SEQUENCE [LARGE SCALE GENOMIC DNA]</scope>
    <source>
        <strain evidence="14">NC_groundwater_70_Ag_B-0.1um_54_66</strain>
    </source>
</reference>
<dbReference type="NCBIfam" id="NF003013">
    <property type="entry name" value="PRK03846.1"/>
    <property type="match status" value="1"/>
</dbReference>
<dbReference type="Pfam" id="PF01583">
    <property type="entry name" value="APS_kinase"/>
    <property type="match status" value="1"/>
</dbReference>
<dbReference type="InterPro" id="IPR011779">
    <property type="entry name" value="SO4_adenylTrfase_lsu"/>
</dbReference>
<gene>
    <name evidence="12 14" type="primary">cysC</name>
    <name evidence="14" type="ORF">HYS17_03730</name>
</gene>
<sequence>MKLLPHDHPLSFVVVGHVDHGKSTLVGRLLFDTDSLPEGKSEELIKAARRRGGDAIEWSYLLDAFQAERDQNITIDMTHIQFKTVRRRYVIIDAPGHREFLRNMVSGAATADAAVLVVDAHEGLREQSRRHAYILHLLGIRQVVLVVNKMDLAGYDPEIFHQVKADMQSYLGSFGIVPVHAIPVVARDGDMVASRSGPMDWYEGPTLCEALDSLDVLPLPVAVPLRFPVQDVYKFGDERVVVGRVESGMLRQGDTIVVSPTGEKAQVTSLRVWPEDRDKVVARAGEAVGFTLDQNLYIERGHVISHEENLPVLSSILRATVFWLSAQPLQMGNSYTLRCGTHQCLVTVQAIERAVDTQDLSRLDPRQDVGKGMVAEIILRSRDRMPVDTYGEHVSTGRIVLSDGMEILGGGILHMDDIAAARRPAAQIAANLFAVSHLVSYQDRIRIRGHQGAVFWLTGLSGAGKSTLAMILEKELIDRGYGCYVLDGDNVRRGLCADLGFSIDDRAENIRRVGEVAALMSDAGMIVITSFISPFSTDRARARASASGRFHEIYVKADIAECERRDPKGLYRKARAGEIRDFTGIDSPYEIPDDPDLVIDTAASDIGDCVRKLLDYICHHISLKEEQENHRAF</sequence>
<evidence type="ECO:0000256" key="9">
    <source>
        <dbReference type="ARBA" id="ARBA00023134"/>
    </source>
</evidence>
<evidence type="ECO:0000256" key="6">
    <source>
        <dbReference type="ARBA" id="ARBA00022695"/>
    </source>
</evidence>
<dbReference type="InterPro" id="IPR000795">
    <property type="entry name" value="T_Tr_GTP-bd_dom"/>
</dbReference>
<keyword evidence="6" id="KW-0548">Nucleotidyltransferase</keyword>
<comment type="pathway">
    <text evidence="12">Sulfur metabolism; hydrogen sulfide biosynthesis; sulfite from sulfate: step 2/3.</text>
</comment>
<dbReference type="InterPro" id="IPR054696">
    <property type="entry name" value="GTP-eEF1A_C"/>
</dbReference>
<comment type="similarity">
    <text evidence="3">In the C-terminal section; belongs to the APS kinase family.</text>
</comment>
<dbReference type="CDD" id="cd02027">
    <property type="entry name" value="APSK"/>
    <property type="match status" value="1"/>
</dbReference>
<dbReference type="InterPro" id="IPR059117">
    <property type="entry name" value="APS_kinase_dom"/>
</dbReference>
<keyword evidence="5 12" id="KW-0808">Transferase</keyword>
<evidence type="ECO:0000313" key="14">
    <source>
        <dbReference type="EMBL" id="QQG36894.1"/>
    </source>
</evidence>
<evidence type="ECO:0000256" key="4">
    <source>
        <dbReference type="ARBA" id="ARBA00007237"/>
    </source>
</evidence>
<feature type="active site" description="Phosphoserine intermediate" evidence="12">
    <location>
        <position position="533"/>
    </location>
</feature>
<dbReference type="InterPro" id="IPR002891">
    <property type="entry name" value="APS"/>
</dbReference>
<dbReference type="GO" id="GO:0070814">
    <property type="term" value="P:hydrogen sulfide biosynthetic process"/>
    <property type="evidence" value="ECO:0007669"/>
    <property type="project" value="UniProtKB-UniRule"/>
</dbReference>
<dbReference type="GO" id="GO:0005524">
    <property type="term" value="F:ATP binding"/>
    <property type="evidence" value="ECO:0007669"/>
    <property type="project" value="UniProtKB-UniRule"/>
</dbReference>
<dbReference type="InterPro" id="IPR027417">
    <property type="entry name" value="P-loop_NTPase"/>
</dbReference>
<dbReference type="GO" id="GO:0003924">
    <property type="term" value="F:GTPase activity"/>
    <property type="evidence" value="ECO:0007669"/>
    <property type="project" value="InterPro"/>
</dbReference>
<dbReference type="Pfam" id="PF22594">
    <property type="entry name" value="GTP-eEF1A_C"/>
    <property type="match status" value="1"/>
</dbReference>
<dbReference type="SUPFAM" id="SSF50447">
    <property type="entry name" value="Translation proteins"/>
    <property type="match status" value="1"/>
</dbReference>
<comment type="similarity">
    <text evidence="4">In the N-terminal section; belongs to the TRAFAC class translation factor GTPase superfamily. Classic translation factor GTPase family. CysN/NodQ subfamily.</text>
</comment>
<accession>A0A7T5R3S1</accession>
<dbReference type="Proteomes" id="UP000595362">
    <property type="component" value="Chromosome"/>
</dbReference>
<dbReference type="InterPro" id="IPR009000">
    <property type="entry name" value="Transl_B-barrel_sf"/>
</dbReference>
<dbReference type="GO" id="GO:0004020">
    <property type="term" value="F:adenylylsulfate kinase activity"/>
    <property type="evidence" value="ECO:0007669"/>
    <property type="project" value="UniProtKB-UniRule"/>
</dbReference>
<evidence type="ECO:0000313" key="15">
    <source>
        <dbReference type="Proteomes" id="UP000595362"/>
    </source>
</evidence>
<dbReference type="AlphaFoldDB" id="A0A7T5R3S1"/>
<dbReference type="UniPathway" id="UPA00140">
    <property type="reaction ID" value="UER00205"/>
</dbReference>
<comment type="function">
    <text evidence="12">Catalyzes the synthesis of activated sulfate.</text>
</comment>
<organism evidence="14 15">
    <name type="scientific">Micavibrio aeruginosavorus</name>
    <dbReference type="NCBI Taxonomy" id="349221"/>
    <lineage>
        <taxon>Bacteria</taxon>
        <taxon>Pseudomonadati</taxon>
        <taxon>Bdellovibrionota</taxon>
        <taxon>Bdellovibrionia</taxon>
        <taxon>Bdellovibrionales</taxon>
        <taxon>Pseudobdellovibrionaceae</taxon>
        <taxon>Micavibrio</taxon>
    </lineage>
</organism>
<evidence type="ECO:0000256" key="1">
    <source>
        <dbReference type="ARBA" id="ARBA00001823"/>
    </source>
</evidence>
<evidence type="ECO:0000256" key="10">
    <source>
        <dbReference type="ARBA" id="ARBA00023268"/>
    </source>
</evidence>
<dbReference type="PANTHER" id="PTHR23115">
    <property type="entry name" value="TRANSLATION FACTOR"/>
    <property type="match status" value="1"/>
</dbReference>
<dbReference type="Gene3D" id="3.40.50.300">
    <property type="entry name" value="P-loop containing nucleotide triphosphate hydrolases"/>
    <property type="match status" value="2"/>
</dbReference>
<dbReference type="Gene3D" id="2.40.30.10">
    <property type="entry name" value="Translation factors"/>
    <property type="match status" value="2"/>
</dbReference>
<dbReference type="Pfam" id="PF00009">
    <property type="entry name" value="GTP_EFTU"/>
    <property type="match status" value="1"/>
</dbReference>
<keyword evidence="8 12" id="KW-0067">ATP-binding</keyword>
<proteinExistence type="inferred from homology"/>
<dbReference type="SUPFAM" id="SSF52540">
    <property type="entry name" value="P-loop containing nucleoside triphosphate hydrolases"/>
    <property type="match status" value="2"/>
</dbReference>
<comment type="catalytic activity">
    <reaction evidence="11">
        <text>sulfate + ATP + H(+) = adenosine 5'-phosphosulfate + diphosphate</text>
        <dbReference type="Rhea" id="RHEA:18133"/>
        <dbReference type="ChEBI" id="CHEBI:15378"/>
        <dbReference type="ChEBI" id="CHEBI:16189"/>
        <dbReference type="ChEBI" id="CHEBI:30616"/>
        <dbReference type="ChEBI" id="CHEBI:33019"/>
        <dbReference type="ChEBI" id="CHEBI:58243"/>
        <dbReference type="EC" id="2.7.7.4"/>
    </reaction>
</comment>
<evidence type="ECO:0000256" key="3">
    <source>
        <dbReference type="ARBA" id="ARBA00005438"/>
    </source>
</evidence>
<dbReference type="GO" id="GO:0005525">
    <property type="term" value="F:GTP binding"/>
    <property type="evidence" value="ECO:0007669"/>
    <property type="project" value="UniProtKB-KW"/>
</dbReference>
<comment type="similarity">
    <text evidence="12">Belongs to the APS kinase family.</text>
</comment>
<dbReference type="GO" id="GO:0004781">
    <property type="term" value="F:sulfate adenylyltransferase (ATP) activity"/>
    <property type="evidence" value="ECO:0007669"/>
    <property type="project" value="UniProtKB-EC"/>
</dbReference>
<dbReference type="HAMAP" id="MF_00065">
    <property type="entry name" value="Adenylyl_sulf_kinase"/>
    <property type="match status" value="1"/>
</dbReference>
<keyword evidence="9" id="KW-0342">GTP-binding</keyword>
<dbReference type="InterPro" id="IPR041757">
    <property type="entry name" value="CysN_GTP-bd"/>
</dbReference>
<feature type="binding site" evidence="12">
    <location>
        <begin position="459"/>
        <end position="466"/>
    </location>
    <ligand>
        <name>ATP</name>
        <dbReference type="ChEBI" id="CHEBI:30616"/>
    </ligand>
</feature>
<dbReference type="EMBL" id="CP066681">
    <property type="protein sequence ID" value="QQG36894.1"/>
    <property type="molecule type" value="Genomic_DNA"/>
</dbReference>
<feature type="domain" description="Tr-type G" evidence="13">
    <location>
        <begin position="7"/>
        <end position="219"/>
    </location>
</feature>
<dbReference type="PROSITE" id="PS51722">
    <property type="entry name" value="G_TR_2"/>
    <property type="match status" value="1"/>
</dbReference>
<dbReference type="EC" id="2.7.1.25" evidence="12"/>
<dbReference type="NCBIfam" id="TIGR00455">
    <property type="entry name" value="apsK"/>
    <property type="match status" value="1"/>
</dbReference>
<dbReference type="InterPro" id="IPR050100">
    <property type="entry name" value="TRAFAC_GTPase_members"/>
</dbReference>
<evidence type="ECO:0000256" key="5">
    <source>
        <dbReference type="ARBA" id="ARBA00022679"/>
    </source>
</evidence>
<dbReference type="InterPro" id="IPR009001">
    <property type="entry name" value="Transl_elong_EF1A/Init_IF2_C"/>
</dbReference>
<evidence type="ECO:0000256" key="2">
    <source>
        <dbReference type="ARBA" id="ARBA00002357"/>
    </source>
</evidence>
<protein>
    <recommendedName>
        <fullName evidence="12">Adenylyl-sulfate kinase</fullName>
        <ecNumber evidence="12">2.7.1.25</ecNumber>
    </recommendedName>
    <alternativeName>
        <fullName evidence="12">APS kinase</fullName>
    </alternativeName>
    <alternativeName>
        <fullName evidence="12">ATP adenosine-5'-phosphosulfate 3'-phosphotransferase</fullName>
    </alternativeName>
    <alternativeName>
        <fullName evidence="12">Adenosine-5'-phosphosulfate kinase</fullName>
    </alternativeName>
</protein>
<dbReference type="SUPFAM" id="SSF50465">
    <property type="entry name" value="EF-Tu/eEF-1alpha/eIF2-gamma C-terminal domain"/>
    <property type="match status" value="1"/>
</dbReference>
<keyword evidence="7 12" id="KW-0547">Nucleotide-binding</keyword>
<evidence type="ECO:0000256" key="11">
    <source>
        <dbReference type="ARBA" id="ARBA00049370"/>
    </source>
</evidence>
<evidence type="ECO:0000259" key="13">
    <source>
        <dbReference type="PROSITE" id="PS51722"/>
    </source>
</evidence>